<proteinExistence type="predicted"/>
<accession>A0AAN7RDX7</accession>
<reference evidence="1 2" key="1">
    <citation type="journal article" date="2023" name="Hortic Res">
        <title>Pangenome of water caltrop reveals structural variations and asymmetric subgenome divergence after allopolyploidization.</title>
        <authorList>
            <person name="Zhang X."/>
            <person name="Chen Y."/>
            <person name="Wang L."/>
            <person name="Yuan Y."/>
            <person name="Fang M."/>
            <person name="Shi L."/>
            <person name="Lu R."/>
            <person name="Comes H.P."/>
            <person name="Ma Y."/>
            <person name="Chen Y."/>
            <person name="Huang G."/>
            <person name="Zhou Y."/>
            <person name="Zheng Z."/>
            <person name="Qiu Y."/>
        </authorList>
    </citation>
    <scope>NUCLEOTIDE SEQUENCE [LARGE SCALE GENOMIC DNA]</scope>
    <source>
        <strain evidence="1">F231</strain>
    </source>
</reference>
<protein>
    <submittedName>
        <fullName evidence="1">Uncharacterized protein</fullName>
    </submittedName>
</protein>
<gene>
    <name evidence="1" type="ORF">SAY86_000452</name>
</gene>
<dbReference type="Proteomes" id="UP001346149">
    <property type="component" value="Unassembled WGS sequence"/>
</dbReference>
<evidence type="ECO:0000313" key="2">
    <source>
        <dbReference type="Proteomes" id="UP001346149"/>
    </source>
</evidence>
<keyword evidence="2" id="KW-1185">Reference proteome</keyword>
<sequence length="111" mass="12381">MIQSDYLPECSKYYLNNEQDDTQRAGLDLVQSCLQDGAEAEEARETTMNLQPLATMSMFNWEDSMTMEAVGEVGNLSMNCNYDDGFFIEDLWVKDSPGSTSDCPVLAKACP</sequence>
<evidence type="ECO:0000313" key="1">
    <source>
        <dbReference type="EMBL" id="KAK4802249.1"/>
    </source>
</evidence>
<dbReference type="EMBL" id="JAXQNO010000002">
    <property type="protein sequence ID" value="KAK4802249.1"/>
    <property type="molecule type" value="Genomic_DNA"/>
</dbReference>
<dbReference type="AlphaFoldDB" id="A0AAN7RDX7"/>
<organism evidence="1 2">
    <name type="scientific">Trapa natans</name>
    <name type="common">Water chestnut</name>
    <dbReference type="NCBI Taxonomy" id="22666"/>
    <lineage>
        <taxon>Eukaryota</taxon>
        <taxon>Viridiplantae</taxon>
        <taxon>Streptophyta</taxon>
        <taxon>Embryophyta</taxon>
        <taxon>Tracheophyta</taxon>
        <taxon>Spermatophyta</taxon>
        <taxon>Magnoliopsida</taxon>
        <taxon>eudicotyledons</taxon>
        <taxon>Gunneridae</taxon>
        <taxon>Pentapetalae</taxon>
        <taxon>rosids</taxon>
        <taxon>malvids</taxon>
        <taxon>Myrtales</taxon>
        <taxon>Lythraceae</taxon>
        <taxon>Trapa</taxon>
    </lineage>
</organism>
<name>A0AAN7RDX7_TRANT</name>
<comment type="caution">
    <text evidence="1">The sequence shown here is derived from an EMBL/GenBank/DDBJ whole genome shotgun (WGS) entry which is preliminary data.</text>
</comment>